<dbReference type="Proteomes" id="UP001190700">
    <property type="component" value="Unassembled WGS sequence"/>
</dbReference>
<feature type="region of interest" description="Disordered" evidence="1">
    <location>
        <begin position="312"/>
        <end position="343"/>
    </location>
</feature>
<gene>
    <name evidence="2" type="ORF">CYMTET_23434</name>
</gene>
<reference evidence="2 3" key="1">
    <citation type="journal article" date="2015" name="Genome Biol. Evol.">
        <title>Comparative Genomics of a Bacterivorous Green Alga Reveals Evolutionary Causalities and Consequences of Phago-Mixotrophic Mode of Nutrition.</title>
        <authorList>
            <person name="Burns J.A."/>
            <person name="Paasch A."/>
            <person name="Narechania A."/>
            <person name="Kim E."/>
        </authorList>
    </citation>
    <scope>NUCLEOTIDE SEQUENCE [LARGE SCALE GENOMIC DNA]</scope>
    <source>
        <strain evidence="2 3">PLY_AMNH</strain>
    </source>
</reference>
<feature type="compositionally biased region" description="Gly residues" evidence="1">
    <location>
        <begin position="195"/>
        <end position="211"/>
    </location>
</feature>
<proteinExistence type="predicted"/>
<dbReference type="AlphaFoldDB" id="A0AAE0FZC5"/>
<dbReference type="EMBL" id="LGRX02012049">
    <property type="protein sequence ID" value="KAK3268041.1"/>
    <property type="molecule type" value="Genomic_DNA"/>
</dbReference>
<feature type="compositionally biased region" description="Basic and acidic residues" evidence="1">
    <location>
        <begin position="248"/>
        <end position="272"/>
    </location>
</feature>
<evidence type="ECO:0000313" key="3">
    <source>
        <dbReference type="Proteomes" id="UP001190700"/>
    </source>
</evidence>
<keyword evidence="3" id="KW-1185">Reference proteome</keyword>
<protein>
    <submittedName>
        <fullName evidence="2">Uncharacterized protein</fullName>
    </submittedName>
</protein>
<evidence type="ECO:0000256" key="1">
    <source>
        <dbReference type="SAM" id="MobiDB-lite"/>
    </source>
</evidence>
<sequence length="343" mass="34381">MMERPSADVCVNGHQAETPVELGVGTPGSLVGLGEQREERAAGGGMAAALRLRRESKSSAGKPLTPRADSGSSLLAPSARLRQPGTAPGRASTTPSSRQRSAKRSARASRAALASAERLRKASGHVEASGQGEPSTSTGRLHPGASPGGGGGVGRSSKGAQKDLVTPVLPHPASHPKPPRVSSGGAFPPSVPPHSGGGSGSLSKRGGGGGLQASSNPPSATTGVLAELTGNRGKAPAAYRSAQAIYDAKAKTRVDRDGDKAGAERSADKKEQSAPSAREGKALWGKLKALSNAQRALEGGEEARCNELQKVGGDGALRASRGGDGLLSALRGGRCSAGGFGRR</sequence>
<organism evidence="2 3">
    <name type="scientific">Cymbomonas tetramitiformis</name>
    <dbReference type="NCBI Taxonomy" id="36881"/>
    <lineage>
        <taxon>Eukaryota</taxon>
        <taxon>Viridiplantae</taxon>
        <taxon>Chlorophyta</taxon>
        <taxon>Pyramimonadophyceae</taxon>
        <taxon>Pyramimonadales</taxon>
        <taxon>Pyramimonadaceae</taxon>
        <taxon>Cymbomonas</taxon>
    </lineage>
</organism>
<evidence type="ECO:0000313" key="2">
    <source>
        <dbReference type="EMBL" id="KAK3268041.1"/>
    </source>
</evidence>
<feature type="region of interest" description="Disordered" evidence="1">
    <location>
        <begin position="1"/>
        <end position="281"/>
    </location>
</feature>
<name>A0AAE0FZC5_9CHLO</name>
<accession>A0AAE0FZC5</accession>
<comment type="caution">
    <text evidence="2">The sequence shown here is derived from an EMBL/GenBank/DDBJ whole genome shotgun (WGS) entry which is preliminary data.</text>
</comment>